<proteinExistence type="predicted"/>
<dbReference type="AlphaFoldDB" id="A0A1D3TXW2"/>
<organism evidence="2 3">
    <name type="scientific">Anaerobium acetethylicum</name>
    <dbReference type="NCBI Taxonomy" id="1619234"/>
    <lineage>
        <taxon>Bacteria</taxon>
        <taxon>Bacillati</taxon>
        <taxon>Bacillota</taxon>
        <taxon>Clostridia</taxon>
        <taxon>Lachnospirales</taxon>
        <taxon>Lachnospiraceae</taxon>
        <taxon>Anaerobium</taxon>
    </lineage>
</organism>
<evidence type="ECO:0000259" key="1">
    <source>
        <dbReference type="Pfam" id="PF18964"/>
    </source>
</evidence>
<dbReference type="RefSeq" id="WP_091236530.1">
    <property type="nucleotide sequence ID" value="NZ_FMKA01000035.1"/>
</dbReference>
<feature type="domain" description="DUF5704" evidence="1">
    <location>
        <begin position="361"/>
        <end position="527"/>
    </location>
</feature>
<evidence type="ECO:0000313" key="3">
    <source>
        <dbReference type="Proteomes" id="UP000199315"/>
    </source>
</evidence>
<dbReference type="InterPro" id="IPR043759">
    <property type="entry name" value="DUF5704"/>
</dbReference>
<protein>
    <recommendedName>
        <fullName evidence="1">DUF5704 domain-containing protein</fullName>
    </recommendedName>
</protein>
<gene>
    <name evidence="2" type="ORF">SAMN05421730_103519</name>
</gene>
<keyword evidence="3" id="KW-1185">Reference proteome</keyword>
<evidence type="ECO:0000313" key="2">
    <source>
        <dbReference type="EMBL" id="SCP99224.1"/>
    </source>
</evidence>
<dbReference type="Proteomes" id="UP000199315">
    <property type="component" value="Unassembled WGS sequence"/>
</dbReference>
<accession>A0A1D3TXW2</accession>
<dbReference type="EMBL" id="FMKA01000035">
    <property type="protein sequence ID" value="SCP99224.1"/>
    <property type="molecule type" value="Genomic_DNA"/>
</dbReference>
<dbReference type="Pfam" id="PF18964">
    <property type="entry name" value="DUF5704"/>
    <property type="match status" value="1"/>
</dbReference>
<name>A0A1D3TXW2_9FIRM</name>
<reference evidence="2 3" key="1">
    <citation type="submission" date="2016-09" db="EMBL/GenBank/DDBJ databases">
        <authorList>
            <person name="Capua I."/>
            <person name="De Benedictis P."/>
            <person name="Joannis T."/>
            <person name="Lombin L.H."/>
            <person name="Cattoli G."/>
        </authorList>
    </citation>
    <scope>NUCLEOTIDE SEQUENCE [LARGE SCALE GENOMIC DNA]</scope>
    <source>
        <strain evidence="2 3">GluBS11</strain>
    </source>
</reference>
<dbReference type="OrthoDB" id="2657408at2"/>
<sequence>MKGKKISIIRKKGENRKSEGGSTRQGIKIAAALVLMSAFLFLSGMISYAVGIEDYYQEVLKFDDQGNLIMTVHDRKATAAVTYKTIGWTIKRYNQPIDAAGNQCARIVLEENAPSRPDPGDSKYIYSYFYCNRDAIFNSIGNASKEWQEELYSNGGTVYLDSIMTVCVNGVPRGSLTDGGAGSAGEVYFTFEGIAGARKWANPESLRTHFNKSLSFPENKEMLSGSFHVAHFEVAGEDYEHAASLERYGKNISGGVLEAREHSFTKEDFTEHFFEYRKLHVMLEYRDGRKYDYWTEGDQDVQGMAVIGNQDNSIERADVHFYYERVERQQERTDYFNWDQNGNQLANSLCIRAEEKGNEAFDVSEGVPTGEELYVEGKFSKYRYACRYKQTYGFRTYGIRVRTKYTLRWTGENGIVHEEEAYREKDYYADRYYSYWEVEDLDLNYLDNVEVCNYAFENGKVVLDTIPEAWVMLFTGRRDRMKDPEYAETLEVYGGIIEGGNAKPEIQEGNYQQEAEAAIGQITVKNDAFLLDNQRLLDNTAAAGTASEPVKPAGDITVNIYKGDILIPHTKRNGEKYPSTATANYGTYGSISEESFRVMPVNGITVHTPVVCQGMISSEKEFNQEINPDRMRASLILGRSFIIRMGTTGVHKKIKGYGYRDYDEYTDCGQVRFPFTVYRGEGMIDAGTWIDIEGSNMFFYLPEGISEGDYAVEFRAAAKNYDTVEGGLDKIEQNANLNRDNYAAWDSVKVRVTGRLFGFSIIDIGDYPRWERVFRKGDGITPRGFAYRVGTQDKNGNSTGISEKYSLPILRGGHPYNLNAWAVRTGYHIKFKLTTIGTMAGNNDYIHLTPEFWYVDKNGRNRQKVDLYYSAVINGSREEYVKIGSAVDKTNVMTLDMSSRYSLAPKEELEKSAELTGQNFKDLYGEPAEAYTFGNILLSYKSRNFIGNTTKNISDSNAALKSRQEWYGEYHLPAKIHAVPEGFDLKQYIHQHGTLGRDSKFFLKDGYILVNLNIETLKNRVPSLSYTNLKNAASGYCNMWKREGFAYSRTDALNVKFAFIDGDAFLYDLDASLRQDYKGMGTH</sequence>